<accession>A0A804M9C8</accession>
<dbReference type="Proteomes" id="UP000007305">
    <property type="component" value="Chromosome 2"/>
</dbReference>
<name>A0A804M9C8_MAIZE</name>
<dbReference type="Gramene" id="Zm00001eb068470_T001">
    <property type="protein sequence ID" value="Zm00001eb068470_P001"/>
    <property type="gene ID" value="Zm00001eb068470"/>
</dbReference>
<protein>
    <submittedName>
        <fullName evidence="1">Uncharacterized protein</fullName>
    </submittedName>
</protein>
<dbReference type="AlphaFoldDB" id="A0A804M9C8"/>
<dbReference type="InParanoid" id="A0A804M9C8"/>
<keyword evidence="2" id="KW-1185">Reference proteome</keyword>
<proteinExistence type="predicted"/>
<organism evidence="1 2">
    <name type="scientific">Zea mays</name>
    <name type="common">Maize</name>
    <dbReference type="NCBI Taxonomy" id="4577"/>
    <lineage>
        <taxon>Eukaryota</taxon>
        <taxon>Viridiplantae</taxon>
        <taxon>Streptophyta</taxon>
        <taxon>Embryophyta</taxon>
        <taxon>Tracheophyta</taxon>
        <taxon>Spermatophyta</taxon>
        <taxon>Magnoliopsida</taxon>
        <taxon>Liliopsida</taxon>
        <taxon>Poales</taxon>
        <taxon>Poaceae</taxon>
        <taxon>PACMAD clade</taxon>
        <taxon>Panicoideae</taxon>
        <taxon>Andropogonodae</taxon>
        <taxon>Andropogoneae</taxon>
        <taxon>Tripsacinae</taxon>
        <taxon>Zea</taxon>
    </lineage>
</organism>
<evidence type="ECO:0000313" key="1">
    <source>
        <dbReference type="EnsemblPlants" id="Zm00001eb068470_P001"/>
    </source>
</evidence>
<evidence type="ECO:0000313" key="2">
    <source>
        <dbReference type="Proteomes" id="UP000007305"/>
    </source>
</evidence>
<reference evidence="1" key="2">
    <citation type="submission" date="2019-07" db="EMBL/GenBank/DDBJ databases">
        <authorList>
            <person name="Seetharam A."/>
            <person name="Woodhouse M."/>
            <person name="Cannon E."/>
        </authorList>
    </citation>
    <scope>NUCLEOTIDE SEQUENCE [LARGE SCALE GENOMIC DNA]</scope>
    <source>
        <strain evidence="1">cv. B73</strain>
    </source>
</reference>
<dbReference type="EnsemblPlants" id="Zm00001eb068470_T001">
    <property type="protein sequence ID" value="Zm00001eb068470_P001"/>
    <property type="gene ID" value="Zm00001eb068470"/>
</dbReference>
<reference evidence="1" key="3">
    <citation type="submission" date="2021-05" db="UniProtKB">
        <authorList>
            <consortium name="EnsemblPlants"/>
        </authorList>
    </citation>
    <scope>IDENTIFICATION</scope>
    <source>
        <strain evidence="1">cv. B73</strain>
    </source>
</reference>
<reference evidence="2" key="1">
    <citation type="submission" date="2015-12" db="EMBL/GenBank/DDBJ databases">
        <title>Update maize B73 reference genome by single molecule sequencing technologies.</title>
        <authorList>
            <consortium name="Maize Genome Sequencing Project"/>
            <person name="Ware D."/>
        </authorList>
    </citation>
    <scope>NUCLEOTIDE SEQUENCE [LARGE SCALE GENOMIC DNA]</scope>
    <source>
        <strain evidence="2">cv. B73</strain>
    </source>
</reference>
<sequence>MGFHLLAFVAARGLMQAFNLSAPLSLRLPLARHLPEALAVLYGVLAAQAAWLNGALARGAAWSHSGSRGGVDEYVRHAMLSAVASPTMQISQRASAEPWAGPQEDGAQGIEVGVDLPDTVAVRATAHRSARHHQPRRFYFSYGTEWLPPFSIE</sequence>